<feature type="region of interest" description="Disordered" evidence="1">
    <location>
        <begin position="157"/>
        <end position="181"/>
    </location>
</feature>
<protein>
    <submittedName>
        <fullName evidence="2">Uncharacterized protein</fullName>
    </submittedName>
</protein>
<gene>
    <name evidence="2" type="ORF">KSP39_PZI017330</name>
</gene>
<dbReference type="AlphaFoldDB" id="A0AAP0G020"/>
<dbReference type="Proteomes" id="UP001418222">
    <property type="component" value="Unassembled WGS sequence"/>
</dbReference>
<evidence type="ECO:0000313" key="2">
    <source>
        <dbReference type="EMBL" id="KAK8928872.1"/>
    </source>
</evidence>
<keyword evidence="3" id="KW-1185">Reference proteome</keyword>
<feature type="compositionally biased region" description="Low complexity" evidence="1">
    <location>
        <begin position="167"/>
        <end position="181"/>
    </location>
</feature>
<dbReference type="PANTHER" id="PTHR37255">
    <property type="entry name" value="OS07G0669600 PROTEIN"/>
    <property type="match status" value="1"/>
</dbReference>
<dbReference type="PANTHER" id="PTHR37255:SF1">
    <property type="entry name" value="OS07G0669600 PROTEIN"/>
    <property type="match status" value="1"/>
</dbReference>
<organism evidence="2 3">
    <name type="scientific">Platanthera zijinensis</name>
    <dbReference type="NCBI Taxonomy" id="2320716"/>
    <lineage>
        <taxon>Eukaryota</taxon>
        <taxon>Viridiplantae</taxon>
        <taxon>Streptophyta</taxon>
        <taxon>Embryophyta</taxon>
        <taxon>Tracheophyta</taxon>
        <taxon>Spermatophyta</taxon>
        <taxon>Magnoliopsida</taxon>
        <taxon>Liliopsida</taxon>
        <taxon>Asparagales</taxon>
        <taxon>Orchidaceae</taxon>
        <taxon>Orchidoideae</taxon>
        <taxon>Orchideae</taxon>
        <taxon>Orchidinae</taxon>
        <taxon>Platanthera</taxon>
    </lineage>
</organism>
<accession>A0AAP0G020</accession>
<proteinExistence type="predicted"/>
<comment type="caution">
    <text evidence="2">The sequence shown here is derived from an EMBL/GenBank/DDBJ whole genome shotgun (WGS) entry which is preliminary data.</text>
</comment>
<reference evidence="2 3" key="1">
    <citation type="journal article" date="2022" name="Nat. Plants">
        <title>Genomes of leafy and leafless Platanthera orchids illuminate the evolution of mycoheterotrophy.</title>
        <authorList>
            <person name="Li M.H."/>
            <person name="Liu K.W."/>
            <person name="Li Z."/>
            <person name="Lu H.C."/>
            <person name="Ye Q.L."/>
            <person name="Zhang D."/>
            <person name="Wang J.Y."/>
            <person name="Li Y.F."/>
            <person name="Zhong Z.M."/>
            <person name="Liu X."/>
            <person name="Yu X."/>
            <person name="Liu D.K."/>
            <person name="Tu X.D."/>
            <person name="Liu B."/>
            <person name="Hao Y."/>
            <person name="Liao X.Y."/>
            <person name="Jiang Y.T."/>
            <person name="Sun W.H."/>
            <person name="Chen J."/>
            <person name="Chen Y.Q."/>
            <person name="Ai Y."/>
            <person name="Zhai J.W."/>
            <person name="Wu S.S."/>
            <person name="Zhou Z."/>
            <person name="Hsiao Y.Y."/>
            <person name="Wu W.L."/>
            <person name="Chen Y.Y."/>
            <person name="Lin Y.F."/>
            <person name="Hsu J.L."/>
            <person name="Li C.Y."/>
            <person name="Wang Z.W."/>
            <person name="Zhao X."/>
            <person name="Zhong W.Y."/>
            <person name="Ma X.K."/>
            <person name="Ma L."/>
            <person name="Huang J."/>
            <person name="Chen G.Z."/>
            <person name="Huang M.Z."/>
            <person name="Huang L."/>
            <person name="Peng D.H."/>
            <person name="Luo Y.B."/>
            <person name="Zou S.Q."/>
            <person name="Chen S.P."/>
            <person name="Lan S."/>
            <person name="Tsai W.C."/>
            <person name="Van de Peer Y."/>
            <person name="Liu Z.J."/>
        </authorList>
    </citation>
    <scope>NUCLEOTIDE SEQUENCE [LARGE SCALE GENOMIC DNA]</scope>
    <source>
        <strain evidence="2">Lor287</strain>
    </source>
</reference>
<evidence type="ECO:0000313" key="3">
    <source>
        <dbReference type="Proteomes" id="UP001418222"/>
    </source>
</evidence>
<sequence length="206" mass="22201">MEKDLSEDERRALRGSKFAPLPVLPSRILPRLAHPNGPMATNKAAALAKFLERKLQQPGGLNSIDPNLLELAVKNAKETVNASNGNLHSNCIPHHVTVFADVTFREDLPFFSALDLAPLPEPVVRPVISVPRSPPSPLPAQPPALPQPPVIRVYSRRSPRPVAPLQSASTSDAPRPAAPAPASTAHLMANYVSLHRLSPPLLHFAT</sequence>
<name>A0AAP0G020_9ASPA</name>
<dbReference type="EMBL" id="JBBWWQ010000015">
    <property type="protein sequence ID" value="KAK8928872.1"/>
    <property type="molecule type" value="Genomic_DNA"/>
</dbReference>
<evidence type="ECO:0000256" key="1">
    <source>
        <dbReference type="SAM" id="MobiDB-lite"/>
    </source>
</evidence>